<dbReference type="Proteomes" id="UP000000613">
    <property type="component" value="Chromosome"/>
</dbReference>
<gene>
    <name evidence="1" type="ordered locus">SEN1981</name>
</gene>
<proteinExistence type="predicted"/>
<evidence type="ECO:0000313" key="1">
    <source>
        <dbReference type="EMBL" id="CAR33562.1"/>
    </source>
</evidence>
<evidence type="ECO:0008006" key="3">
    <source>
        <dbReference type="Google" id="ProtNLM"/>
    </source>
</evidence>
<name>A0A6C7HRJ4_SALEP</name>
<dbReference type="EMBL" id="AM933172">
    <property type="protein sequence ID" value="CAR33562.1"/>
    <property type="molecule type" value="Genomic_DNA"/>
</dbReference>
<accession>A0A6C7HRJ4</accession>
<dbReference type="KEGG" id="set:SEN1981"/>
<dbReference type="Pfam" id="PF11185">
    <property type="entry name" value="DUF2971"/>
    <property type="match status" value="1"/>
</dbReference>
<dbReference type="AlphaFoldDB" id="A0A6C7HRJ4"/>
<reference evidence="1 2" key="1">
    <citation type="journal article" date="2008" name="Genome Res.">
        <title>Comparative genome analysis of Salmonella enteritidis PT4 and Salmonella gallinarum 287/91 provides insights into evolutionary and host adaptation pathways.</title>
        <authorList>
            <person name="Thomson N.R."/>
            <person name="Clayton D.J."/>
            <person name="Windhorst D."/>
            <person name="Vernikos G."/>
            <person name="Davidson S."/>
            <person name="Churcher C."/>
            <person name="Quail M.A."/>
            <person name="Stevens M."/>
            <person name="Jones M.A."/>
            <person name="Watson M."/>
            <person name="Barron A."/>
            <person name="Layton A."/>
            <person name="Pickard D."/>
            <person name="Kingsley R.A."/>
            <person name="Bignell A."/>
            <person name="Clark L."/>
            <person name="Harris B."/>
            <person name="Ormond D."/>
            <person name="Abdellah Z."/>
            <person name="Brooks K."/>
            <person name="Cherevach I."/>
            <person name="Chillingworth T."/>
            <person name="Woodward J."/>
            <person name="Norberczak H."/>
            <person name="Lord A."/>
            <person name="Arrowsmith C."/>
            <person name="Jagels K."/>
            <person name="Moule S."/>
            <person name="Mungall K."/>
            <person name="Sanders M."/>
            <person name="Whitehead S."/>
            <person name="Chabalgoity J.A."/>
            <person name="Maskell D."/>
            <person name="Humphrey T."/>
            <person name="Roberts M."/>
            <person name="Barrow P.A."/>
            <person name="Dougan G."/>
            <person name="Parkhill J."/>
        </authorList>
    </citation>
    <scope>NUCLEOTIDE SEQUENCE [LARGE SCALE GENOMIC DNA]</scope>
    <source>
        <strain evidence="1 2">P125109</strain>
    </source>
</reference>
<evidence type="ECO:0000313" key="2">
    <source>
        <dbReference type="Proteomes" id="UP000000613"/>
    </source>
</evidence>
<sequence>MLVMKLCGMMILEIVSYKRTLNKMNTIYHYCSPESFFSIIQNQRLWLSSMDHMNDYMEKKWFYSTLKKYLYKNLDANCVDQFIAHLDDNISIGTPFACCLSKSGDILSQWRAYAKDGFGVSIGFDREKLDVYDGIIGNNLDPKHRLTLSDISYMDINVIECLAERILSRYSFIKKYYMNEIISTSKFNRYDKCILELISNIIHLNTTTKNPAFKEEKEVRLVYQTLDTGRYEYPESSSIKDLKYRISNNQIISYYELGFPKDAVSELILGPNNKFKESDIVNFLQYNGFEHSIKILKSKASYGA</sequence>
<protein>
    <recommendedName>
        <fullName evidence="3">DUF2971 domain-containing protein</fullName>
    </recommendedName>
</protein>
<organism evidence="1 2">
    <name type="scientific">Salmonella enteritidis PT4 (strain P125109)</name>
    <dbReference type="NCBI Taxonomy" id="550537"/>
    <lineage>
        <taxon>Bacteria</taxon>
        <taxon>Pseudomonadati</taxon>
        <taxon>Pseudomonadota</taxon>
        <taxon>Gammaproteobacteria</taxon>
        <taxon>Enterobacterales</taxon>
        <taxon>Enterobacteriaceae</taxon>
        <taxon>Salmonella</taxon>
    </lineage>
</organism>
<dbReference type="InterPro" id="IPR021352">
    <property type="entry name" value="DUF2971"/>
</dbReference>